<evidence type="ECO:0000313" key="2">
    <source>
        <dbReference type="Proteomes" id="UP000814128"/>
    </source>
</evidence>
<gene>
    <name evidence="1" type="ORF">K488DRAFT_89069</name>
</gene>
<dbReference type="EMBL" id="MU273698">
    <property type="protein sequence ID" value="KAI0029111.1"/>
    <property type="molecule type" value="Genomic_DNA"/>
</dbReference>
<name>A0ACB8QBD9_9AGAM</name>
<comment type="caution">
    <text evidence="1">The sequence shown here is derived from an EMBL/GenBank/DDBJ whole genome shotgun (WGS) entry which is preliminary data.</text>
</comment>
<organism evidence="1 2">
    <name type="scientific">Vararia minispora EC-137</name>
    <dbReference type="NCBI Taxonomy" id="1314806"/>
    <lineage>
        <taxon>Eukaryota</taxon>
        <taxon>Fungi</taxon>
        <taxon>Dikarya</taxon>
        <taxon>Basidiomycota</taxon>
        <taxon>Agaricomycotina</taxon>
        <taxon>Agaricomycetes</taxon>
        <taxon>Russulales</taxon>
        <taxon>Lachnocladiaceae</taxon>
        <taxon>Vararia</taxon>
    </lineage>
</organism>
<protein>
    <submittedName>
        <fullName evidence="1">Uncharacterized protein</fullName>
    </submittedName>
</protein>
<sequence length="169" mass="18497">MLAQLDLEHEIERKELEDLTDGKFDGITPLPKRGDVDTHASRGVPKARAISDTSLAVTRSRVFSQYTAMTFQHLPSRSPPAAMSSPSTLTPSGSETEDHSQTRVPRKKTLQRYARAPYYDADSDSEDELPVWNKGIISPTDGQLIRPLGGPSENPSASAVEGRDGDHRA</sequence>
<accession>A0ACB8QBD9</accession>
<dbReference type="Proteomes" id="UP000814128">
    <property type="component" value="Unassembled WGS sequence"/>
</dbReference>
<keyword evidence="2" id="KW-1185">Reference proteome</keyword>
<evidence type="ECO:0000313" key="1">
    <source>
        <dbReference type="EMBL" id="KAI0029111.1"/>
    </source>
</evidence>
<proteinExistence type="predicted"/>
<reference evidence="1" key="2">
    <citation type="journal article" date="2022" name="New Phytol.">
        <title>Evolutionary transition to the ectomycorrhizal habit in the genomes of a hyperdiverse lineage of mushroom-forming fungi.</title>
        <authorList>
            <person name="Looney B."/>
            <person name="Miyauchi S."/>
            <person name="Morin E."/>
            <person name="Drula E."/>
            <person name="Courty P.E."/>
            <person name="Kohler A."/>
            <person name="Kuo A."/>
            <person name="LaButti K."/>
            <person name="Pangilinan J."/>
            <person name="Lipzen A."/>
            <person name="Riley R."/>
            <person name="Andreopoulos W."/>
            <person name="He G."/>
            <person name="Johnson J."/>
            <person name="Nolan M."/>
            <person name="Tritt A."/>
            <person name="Barry K.W."/>
            <person name="Grigoriev I.V."/>
            <person name="Nagy L.G."/>
            <person name="Hibbett D."/>
            <person name="Henrissat B."/>
            <person name="Matheny P.B."/>
            <person name="Labbe J."/>
            <person name="Martin F.M."/>
        </authorList>
    </citation>
    <scope>NUCLEOTIDE SEQUENCE</scope>
    <source>
        <strain evidence="1">EC-137</strain>
    </source>
</reference>
<reference evidence="1" key="1">
    <citation type="submission" date="2021-02" db="EMBL/GenBank/DDBJ databases">
        <authorList>
            <consortium name="DOE Joint Genome Institute"/>
            <person name="Ahrendt S."/>
            <person name="Looney B.P."/>
            <person name="Miyauchi S."/>
            <person name="Morin E."/>
            <person name="Drula E."/>
            <person name="Courty P.E."/>
            <person name="Chicoki N."/>
            <person name="Fauchery L."/>
            <person name="Kohler A."/>
            <person name="Kuo A."/>
            <person name="Labutti K."/>
            <person name="Pangilinan J."/>
            <person name="Lipzen A."/>
            <person name="Riley R."/>
            <person name="Andreopoulos W."/>
            <person name="He G."/>
            <person name="Johnson J."/>
            <person name="Barry K.W."/>
            <person name="Grigoriev I.V."/>
            <person name="Nagy L."/>
            <person name="Hibbett D."/>
            <person name="Henrissat B."/>
            <person name="Matheny P.B."/>
            <person name="Labbe J."/>
            <person name="Martin F."/>
        </authorList>
    </citation>
    <scope>NUCLEOTIDE SEQUENCE</scope>
    <source>
        <strain evidence="1">EC-137</strain>
    </source>
</reference>